<protein>
    <recommendedName>
        <fullName evidence="9">Lipid A biosynthesis acyltransferase</fullName>
    </recommendedName>
</protein>
<evidence type="ECO:0000256" key="1">
    <source>
        <dbReference type="ARBA" id="ARBA00004533"/>
    </source>
</evidence>
<evidence type="ECO:0000256" key="4">
    <source>
        <dbReference type="ARBA" id="ARBA00022679"/>
    </source>
</evidence>
<keyword evidence="3" id="KW-0997">Cell inner membrane</keyword>
<dbReference type="AlphaFoldDB" id="A0A101JEL0"/>
<evidence type="ECO:0000256" key="3">
    <source>
        <dbReference type="ARBA" id="ARBA00022519"/>
    </source>
</evidence>
<dbReference type="GO" id="GO:0009247">
    <property type="term" value="P:glycolipid biosynthetic process"/>
    <property type="evidence" value="ECO:0007669"/>
    <property type="project" value="UniProtKB-ARBA"/>
</dbReference>
<comment type="subcellular location">
    <subcellularLocation>
        <location evidence="1">Cell inner membrane</location>
    </subcellularLocation>
</comment>
<evidence type="ECO:0000256" key="6">
    <source>
        <dbReference type="ARBA" id="ARBA00023315"/>
    </source>
</evidence>
<dbReference type="Proteomes" id="UP000053244">
    <property type="component" value="Unassembled WGS sequence"/>
</dbReference>
<proteinExistence type="predicted"/>
<dbReference type="Pfam" id="PF03279">
    <property type="entry name" value="Lip_A_acyltrans"/>
    <property type="match status" value="1"/>
</dbReference>
<sequence>MGEDLSGRLYGVAWWVTPRLPGPVAAIGFDAVATVMRWSGVGGVHQLRVNLAQVLGQPADSPAVTATADRGVHSYLRYWREFFGLAGWSPDRIRDTVVFESLDRVAAARDAGRGVVLALPHSGNWDLAGAALVLNGHRFTTVAERLRPERLYQRFVSHRAALGIEVLPADETRRAITTITQRLRAGEVVCLVADRDMSAAGIGVRFCDAPTTFPAGPAQLALRTGAALMPATLWYDGPQLRVRINPEIVPGRDGTTRARVAAMTQELADVFTGAVRRHPHDWHVLQPAWPAPAQQG</sequence>
<dbReference type="GO" id="GO:0005886">
    <property type="term" value="C:plasma membrane"/>
    <property type="evidence" value="ECO:0007669"/>
    <property type="project" value="UniProtKB-SubCell"/>
</dbReference>
<keyword evidence="2" id="KW-1003">Cell membrane</keyword>
<keyword evidence="6" id="KW-0012">Acyltransferase</keyword>
<evidence type="ECO:0008006" key="9">
    <source>
        <dbReference type="Google" id="ProtNLM"/>
    </source>
</evidence>
<dbReference type="PANTHER" id="PTHR30606:SF10">
    <property type="entry name" value="PHOSPHATIDYLINOSITOL MANNOSIDE ACYLTRANSFERASE"/>
    <property type="match status" value="1"/>
</dbReference>
<evidence type="ECO:0000256" key="5">
    <source>
        <dbReference type="ARBA" id="ARBA00023136"/>
    </source>
</evidence>
<comment type="caution">
    <text evidence="7">The sequence shown here is derived from an EMBL/GenBank/DDBJ whole genome shotgun (WGS) entry which is preliminary data.</text>
</comment>
<name>A0A101JEL0_9ACTN</name>
<evidence type="ECO:0000313" key="7">
    <source>
        <dbReference type="EMBL" id="KUL25319.1"/>
    </source>
</evidence>
<reference evidence="7 8" key="1">
    <citation type="submission" date="2015-10" db="EMBL/GenBank/DDBJ databases">
        <authorList>
            <person name="Gilbert D.G."/>
        </authorList>
    </citation>
    <scope>NUCLEOTIDE SEQUENCE [LARGE SCALE GENOMIC DNA]</scope>
    <source>
        <strain evidence="7 8">NRRL B-16712</strain>
    </source>
</reference>
<dbReference type="NCBIfam" id="NF005919">
    <property type="entry name" value="PRK07920.1"/>
    <property type="match status" value="1"/>
</dbReference>
<evidence type="ECO:0000313" key="8">
    <source>
        <dbReference type="Proteomes" id="UP000053244"/>
    </source>
</evidence>
<dbReference type="PANTHER" id="PTHR30606">
    <property type="entry name" value="LIPID A BIOSYNTHESIS LAUROYL ACYLTRANSFERASE"/>
    <property type="match status" value="1"/>
</dbReference>
<keyword evidence="8" id="KW-1185">Reference proteome</keyword>
<organism evidence="7 8">
    <name type="scientific">Actinoplanes awajinensis subsp. mycoplanecinus</name>
    <dbReference type="NCBI Taxonomy" id="135947"/>
    <lineage>
        <taxon>Bacteria</taxon>
        <taxon>Bacillati</taxon>
        <taxon>Actinomycetota</taxon>
        <taxon>Actinomycetes</taxon>
        <taxon>Micromonosporales</taxon>
        <taxon>Micromonosporaceae</taxon>
        <taxon>Actinoplanes</taxon>
    </lineage>
</organism>
<dbReference type="EMBL" id="LLZH01000315">
    <property type="protein sequence ID" value="KUL25319.1"/>
    <property type="molecule type" value="Genomic_DNA"/>
</dbReference>
<keyword evidence="5" id="KW-0472">Membrane</keyword>
<dbReference type="CDD" id="cd07984">
    <property type="entry name" value="LPLAT_LABLAT-like"/>
    <property type="match status" value="1"/>
</dbReference>
<dbReference type="InterPro" id="IPR004960">
    <property type="entry name" value="LipA_acyltrans"/>
</dbReference>
<dbReference type="RefSeq" id="WP_067703826.1">
    <property type="nucleotide sequence ID" value="NZ_LLZH01000315.1"/>
</dbReference>
<accession>A0A101JEL0</accession>
<dbReference type="GO" id="GO:0016746">
    <property type="term" value="F:acyltransferase activity"/>
    <property type="evidence" value="ECO:0007669"/>
    <property type="project" value="UniProtKB-KW"/>
</dbReference>
<keyword evidence="4" id="KW-0808">Transferase</keyword>
<gene>
    <name evidence="7" type="ORF">ADL15_41100</name>
</gene>
<evidence type="ECO:0000256" key="2">
    <source>
        <dbReference type="ARBA" id="ARBA00022475"/>
    </source>
</evidence>